<evidence type="ECO:0000313" key="1">
    <source>
        <dbReference type="EMBL" id="KAG0554861.1"/>
    </source>
</evidence>
<proteinExistence type="predicted"/>
<reference evidence="1" key="1">
    <citation type="submission" date="2020-06" db="EMBL/GenBank/DDBJ databases">
        <title>WGS assembly of Ceratodon purpureus strain R40.</title>
        <authorList>
            <person name="Carey S.B."/>
            <person name="Jenkins J."/>
            <person name="Shu S."/>
            <person name="Lovell J.T."/>
            <person name="Sreedasyam A."/>
            <person name="Maumus F."/>
            <person name="Tiley G.P."/>
            <person name="Fernandez-Pozo N."/>
            <person name="Barry K."/>
            <person name="Chen C."/>
            <person name="Wang M."/>
            <person name="Lipzen A."/>
            <person name="Daum C."/>
            <person name="Saski C.A."/>
            <person name="Payton A.C."/>
            <person name="Mcbreen J.C."/>
            <person name="Conrad R.E."/>
            <person name="Kollar L.M."/>
            <person name="Olsson S."/>
            <person name="Huttunen S."/>
            <person name="Landis J.B."/>
            <person name="Wickett N.J."/>
            <person name="Johnson M.G."/>
            <person name="Rensing S.A."/>
            <person name="Grimwood J."/>
            <person name="Schmutz J."/>
            <person name="Mcdaniel S.F."/>
        </authorList>
    </citation>
    <scope>NUCLEOTIDE SEQUENCE</scope>
    <source>
        <strain evidence="1">R40</strain>
    </source>
</reference>
<comment type="caution">
    <text evidence="1">The sequence shown here is derived from an EMBL/GenBank/DDBJ whole genome shotgun (WGS) entry which is preliminary data.</text>
</comment>
<dbReference type="Proteomes" id="UP000822688">
    <property type="component" value="Chromosome 12"/>
</dbReference>
<sequence>MFTFAHFEGSVERNEGEIVEGNTGTAWKASRIKASAACAIIHITVPSSRLLDQRGGARETATLSLVFLCHIRRLGGCRFRLPLRSCRLVKSF</sequence>
<organism evidence="1 2">
    <name type="scientific">Ceratodon purpureus</name>
    <name type="common">Fire moss</name>
    <name type="synonym">Dicranum purpureum</name>
    <dbReference type="NCBI Taxonomy" id="3225"/>
    <lineage>
        <taxon>Eukaryota</taxon>
        <taxon>Viridiplantae</taxon>
        <taxon>Streptophyta</taxon>
        <taxon>Embryophyta</taxon>
        <taxon>Bryophyta</taxon>
        <taxon>Bryophytina</taxon>
        <taxon>Bryopsida</taxon>
        <taxon>Dicranidae</taxon>
        <taxon>Pseudoditrichales</taxon>
        <taxon>Ditrichaceae</taxon>
        <taxon>Ceratodon</taxon>
    </lineage>
</organism>
<dbReference type="AlphaFoldDB" id="A0A8T0G7F1"/>
<accession>A0A8T0G7F1</accession>
<protein>
    <submittedName>
        <fullName evidence="1">Uncharacterized protein</fullName>
    </submittedName>
</protein>
<evidence type="ECO:0000313" key="2">
    <source>
        <dbReference type="Proteomes" id="UP000822688"/>
    </source>
</evidence>
<keyword evidence="2" id="KW-1185">Reference proteome</keyword>
<gene>
    <name evidence="1" type="ORF">KC19_12G125900</name>
</gene>
<name>A0A8T0G7F1_CERPU</name>
<dbReference type="EMBL" id="CM026433">
    <property type="protein sequence ID" value="KAG0554861.1"/>
    <property type="molecule type" value="Genomic_DNA"/>
</dbReference>